<comment type="caution">
    <text evidence="1">The sequence shown here is derived from an EMBL/GenBank/DDBJ whole genome shotgun (WGS) entry which is preliminary data.</text>
</comment>
<dbReference type="EMBL" id="LRKC01000087">
    <property type="protein sequence ID" value="OKV15610.1"/>
    <property type="molecule type" value="Genomic_DNA"/>
</dbReference>
<evidence type="ECO:0000313" key="2">
    <source>
        <dbReference type="EMBL" id="OKV16959.1"/>
    </source>
</evidence>
<reference evidence="1 3" key="1">
    <citation type="journal article" date="2017" name="Front. Cell. Infect. Microbiol.">
        <title>Chaperone-usher pili loci of human colonization factor-negative enterotoxigenic Escherichia coli.</title>
        <authorList>
            <person name="Del Canto F."/>
            <person name="Vidal R."/>
            <person name="Stine O.C."/>
            <person name="Pop M."/>
        </authorList>
    </citation>
    <scope>NUCLEOTIDE SEQUENCE [LARGE SCALE GENOMIC DNA]</scope>
    <source>
        <strain evidence="1 3">700324</strain>
    </source>
</reference>
<proteinExistence type="predicted"/>
<dbReference type="EMBL" id="LRKC01000055">
    <property type="protein sequence ID" value="OKV16959.1"/>
    <property type="molecule type" value="Genomic_DNA"/>
</dbReference>
<evidence type="ECO:0000313" key="3">
    <source>
        <dbReference type="Proteomes" id="UP000185794"/>
    </source>
</evidence>
<organism evidence="1 3">
    <name type="scientific">Escherichia coli</name>
    <dbReference type="NCBI Taxonomy" id="562"/>
    <lineage>
        <taxon>Bacteria</taxon>
        <taxon>Pseudomonadati</taxon>
        <taxon>Pseudomonadota</taxon>
        <taxon>Gammaproteobacteria</taxon>
        <taxon>Enterobacterales</taxon>
        <taxon>Enterobacteriaceae</taxon>
        <taxon>Escherichia</taxon>
    </lineage>
</organism>
<protein>
    <submittedName>
        <fullName evidence="1">Uncharacterized protein</fullName>
    </submittedName>
</protein>
<dbReference type="Proteomes" id="UP000185794">
    <property type="component" value="Unassembled WGS sequence"/>
</dbReference>
<dbReference type="AlphaFoldDB" id="A0A854BQZ5"/>
<name>A0A854BQZ5_ECOLX</name>
<gene>
    <name evidence="2" type="ORF">AWP47_01630</name>
    <name evidence="1" type="ORF">AWP47_04080</name>
</gene>
<sequence length="133" mass="15729">MEFKPKKTIKKIVKTYEVLTEEELPEEIIFDIEIRENEVGGPISEEEFQSIIMDKAIAYAIHDRENDRYIKGMRLSEDGKCIRFEWTRNIRNAFIFNNESKASILSLYINGKPRGCNIVPLIYQVDPFFKYQE</sequence>
<dbReference type="RefSeq" id="WP_032291123.1">
    <property type="nucleotide sequence ID" value="NZ_JAKFZU010000040.1"/>
</dbReference>
<accession>A0A854BQZ5</accession>
<evidence type="ECO:0000313" key="1">
    <source>
        <dbReference type="EMBL" id="OKV15610.1"/>
    </source>
</evidence>